<sequence length="530" mass="62007">MKGYWIPVLHSHLPFVKHPEYDYFLEEHWLFEAISETYIPLLMKMKELVDGDVDFRLTVSITPPLLEMLSDEYLTGQYLKHLNKLIELSEKEIDRLNNDRDFLPVAIFYNNKFKEIKSFFINFLNCNVLNGYRHFRDSGKIEIITSGATHSFLPLLGMNPRAVEVQIRMAADSHCKHFGESPEGIWLPECAYFEGLDTVLERHGISFFFLDSHGLMNGRPTPKYSVYAPVYTVNGVAAFGRDPQSSKQVWDSSEGYPGDFNYRDFYRDAGFDLDFEYIKPYISPDGVRTFTGIKYYSITGSTDIKEPYDPVAAHKKAFEHALHFHSARKEQIETLGALMDRPPVVVSPYDAELFGHWWFEGPDFLYHLFCEIDRNRFMKAITPTEYLSLHPQNQVISPGPSSWGYEGYYDVWLNEENDWIYRHLHYMADTLEGLANRHYNETDLEKERVLNQLTRELLLAQSSDWAFLMTTKTATEYSAKRTREHILNFNKLVDGFLTNTTDTAFLEWLEYKNSIFDELDFRVYASKYDY</sequence>
<name>A0A3B1CDZ0_9ZZZZ</name>
<dbReference type="InterPro" id="IPR028995">
    <property type="entry name" value="Glyco_hydro_57/38_cen_sf"/>
</dbReference>
<accession>A0A3B1CDZ0</accession>
<protein>
    <submittedName>
        <fullName evidence="5">Glycogen branching enzyme, GH-57-type, archaeal</fullName>
        <ecNumber evidence="5">2.4.1.18</ecNumber>
    </submittedName>
</protein>
<reference evidence="5" key="1">
    <citation type="submission" date="2018-06" db="EMBL/GenBank/DDBJ databases">
        <authorList>
            <person name="Zhirakovskaya E."/>
        </authorList>
    </citation>
    <scope>NUCLEOTIDE SEQUENCE</scope>
</reference>
<dbReference type="AlphaFoldDB" id="A0A3B1CDZ0"/>
<dbReference type="Gene3D" id="1.20.1430.10">
    <property type="entry name" value="Families 57/38 glycoside transferase, middle domain"/>
    <property type="match status" value="1"/>
</dbReference>
<evidence type="ECO:0000256" key="2">
    <source>
        <dbReference type="ARBA" id="ARBA00023277"/>
    </source>
</evidence>
<evidence type="ECO:0000259" key="3">
    <source>
        <dbReference type="Pfam" id="PF03065"/>
    </source>
</evidence>
<feature type="domain" description="Glycoside hydrolase family 57 N-terminal" evidence="3">
    <location>
        <begin position="8"/>
        <end position="396"/>
    </location>
</feature>
<gene>
    <name evidence="5" type="ORF">MNBD_NITROSPIRAE02-799</name>
</gene>
<dbReference type="SUPFAM" id="SSF88688">
    <property type="entry name" value="Families 57/38 glycoside transferase middle domain"/>
    <property type="match status" value="1"/>
</dbReference>
<dbReference type="Gene3D" id="3.20.110.10">
    <property type="entry name" value="Glycoside hydrolase 38, N terminal domain"/>
    <property type="match status" value="1"/>
</dbReference>
<feature type="domain" description="1,4-alpha-glucan branching enzyme C-terminal" evidence="4">
    <location>
        <begin position="423"/>
        <end position="524"/>
    </location>
</feature>
<dbReference type="GO" id="GO:0005576">
    <property type="term" value="C:extracellular region"/>
    <property type="evidence" value="ECO:0007669"/>
    <property type="project" value="TreeGrafter"/>
</dbReference>
<dbReference type="InterPro" id="IPR011330">
    <property type="entry name" value="Glyco_hydro/deAcase_b/a-brl"/>
</dbReference>
<dbReference type="InterPro" id="IPR004300">
    <property type="entry name" value="Glyco_hydro_57_N"/>
</dbReference>
<evidence type="ECO:0000313" key="5">
    <source>
        <dbReference type="EMBL" id="VAX28686.1"/>
    </source>
</evidence>
<dbReference type="GO" id="GO:0030979">
    <property type="term" value="P:alpha-glucan biosynthetic process"/>
    <property type="evidence" value="ECO:0007669"/>
    <property type="project" value="InterPro"/>
</dbReference>
<dbReference type="PANTHER" id="PTHR41695:SF1">
    <property type="entry name" value="1,4-ALPHA-GLUCAN BRANCHING ENZYME TK1436"/>
    <property type="match status" value="1"/>
</dbReference>
<dbReference type="Pfam" id="PF09210">
    <property type="entry name" value="BE_C"/>
    <property type="match status" value="1"/>
</dbReference>
<proteinExistence type="inferred from homology"/>
<dbReference type="CDD" id="cd10792">
    <property type="entry name" value="GH57N_AmyC_like"/>
    <property type="match status" value="1"/>
</dbReference>
<dbReference type="InterPro" id="IPR015293">
    <property type="entry name" value="BE_C"/>
</dbReference>
<keyword evidence="2" id="KW-0119">Carbohydrate metabolism</keyword>
<dbReference type="GO" id="GO:0003844">
    <property type="term" value="F:1,4-alpha-glucan branching enzyme activity"/>
    <property type="evidence" value="ECO:0007669"/>
    <property type="project" value="UniProtKB-EC"/>
</dbReference>
<dbReference type="InterPro" id="IPR037090">
    <property type="entry name" value="57_glycoside_trans_central"/>
</dbReference>
<dbReference type="EMBL" id="UOGH01000094">
    <property type="protein sequence ID" value="VAX28686.1"/>
    <property type="molecule type" value="Genomic_DNA"/>
</dbReference>
<dbReference type="Pfam" id="PF03065">
    <property type="entry name" value="Glyco_hydro_57"/>
    <property type="match status" value="1"/>
</dbReference>
<keyword evidence="5" id="KW-0328">Glycosyltransferase</keyword>
<dbReference type="SUPFAM" id="SSF88713">
    <property type="entry name" value="Glycoside hydrolase/deacetylase"/>
    <property type="match status" value="1"/>
</dbReference>
<keyword evidence="5" id="KW-0808">Transferase</keyword>
<evidence type="ECO:0000256" key="1">
    <source>
        <dbReference type="ARBA" id="ARBA00006821"/>
    </source>
</evidence>
<organism evidence="5">
    <name type="scientific">hydrothermal vent metagenome</name>
    <dbReference type="NCBI Taxonomy" id="652676"/>
    <lineage>
        <taxon>unclassified sequences</taxon>
        <taxon>metagenomes</taxon>
        <taxon>ecological metagenomes</taxon>
    </lineage>
</organism>
<comment type="similarity">
    <text evidence="1">Belongs to the glycosyl hydrolase 57 family.</text>
</comment>
<dbReference type="EC" id="2.4.1.18" evidence="5"/>
<dbReference type="PANTHER" id="PTHR41695">
    <property type="entry name" value="1,4-ALPHA-GLUCAN BRANCHING ENZYME RV3031-RELATED"/>
    <property type="match status" value="1"/>
</dbReference>
<dbReference type="InterPro" id="IPR040042">
    <property type="entry name" value="Branching_enz_MT3115-like"/>
</dbReference>
<evidence type="ECO:0000259" key="4">
    <source>
        <dbReference type="Pfam" id="PF09210"/>
    </source>
</evidence>
<dbReference type="InterPro" id="IPR027291">
    <property type="entry name" value="Glyco_hydro_38_N_sf"/>
</dbReference>